<name>A0ABV6FYS9_9GAMM</name>
<evidence type="ECO:0000313" key="2">
    <source>
        <dbReference type="Proteomes" id="UP001589814"/>
    </source>
</evidence>
<organism evidence="1 2">
    <name type="scientific">Kushneria aurantia</name>
    <dbReference type="NCBI Taxonomy" id="504092"/>
    <lineage>
        <taxon>Bacteria</taxon>
        <taxon>Pseudomonadati</taxon>
        <taxon>Pseudomonadota</taxon>
        <taxon>Gammaproteobacteria</taxon>
        <taxon>Oceanospirillales</taxon>
        <taxon>Halomonadaceae</taxon>
        <taxon>Kushneria</taxon>
    </lineage>
</organism>
<keyword evidence="2" id="KW-1185">Reference proteome</keyword>
<proteinExistence type="predicted"/>
<reference evidence="1 2" key="1">
    <citation type="submission" date="2024-09" db="EMBL/GenBank/DDBJ databases">
        <authorList>
            <person name="Sun Q."/>
            <person name="Mori K."/>
        </authorList>
    </citation>
    <scope>NUCLEOTIDE SEQUENCE [LARGE SCALE GENOMIC DNA]</scope>
    <source>
        <strain evidence="1 2">CCM 7415</strain>
    </source>
</reference>
<accession>A0ABV6FYS9</accession>
<dbReference type="RefSeq" id="WP_156826868.1">
    <property type="nucleotide sequence ID" value="NZ_JBHLVX010000003.1"/>
</dbReference>
<sequence length="182" mass="19369">MQESTGNSSRISEKRASVFSTLAALVMTSLLSLQCSSTLASDDGILPARIEQFSMPSASHSTPGRNAIIAQIGSGNSAEIVQSASSRYQQNAVIYQRGNNNRAGIYQYDTEATATITQIGNGHSAKIFQRDENAIAAANADIKQYGSNSNVNVLQSDSGQNVQVAQYAWSGNALPVTITTYR</sequence>
<dbReference type="Proteomes" id="UP001589814">
    <property type="component" value="Unassembled WGS sequence"/>
</dbReference>
<evidence type="ECO:0000313" key="1">
    <source>
        <dbReference type="EMBL" id="MFC0266557.1"/>
    </source>
</evidence>
<dbReference type="EMBL" id="JBHLVX010000003">
    <property type="protein sequence ID" value="MFC0266557.1"/>
    <property type="molecule type" value="Genomic_DNA"/>
</dbReference>
<comment type="caution">
    <text evidence="1">The sequence shown here is derived from an EMBL/GenBank/DDBJ whole genome shotgun (WGS) entry which is preliminary data.</text>
</comment>
<protein>
    <submittedName>
        <fullName evidence="1">Uncharacterized protein</fullName>
    </submittedName>
</protein>
<gene>
    <name evidence="1" type="ORF">ACFFHW_00860</name>
</gene>